<feature type="domain" description="ELP1 three-helical bundle" evidence="2">
    <location>
        <begin position="5"/>
        <end position="93"/>
    </location>
</feature>
<keyword evidence="4" id="KW-1185">Reference proteome</keyword>
<reference evidence="3 4" key="1">
    <citation type="submission" date="2014-03" db="EMBL/GenBank/DDBJ databases">
        <title>Draft genome of the hookworm Oesophagostomum dentatum.</title>
        <authorList>
            <person name="Mitreva M."/>
        </authorList>
    </citation>
    <scope>NUCLEOTIDE SEQUENCE [LARGE SCALE GENOMIC DNA]</scope>
    <source>
        <strain evidence="3 4">OD-Hann</strain>
    </source>
</reference>
<gene>
    <name evidence="3" type="ORF">OESDEN_18837</name>
</gene>
<dbReference type="OrthoDB" id="40048at2759"/>
<feature type="region of interest" description="Disordered" evidence="1">
    <location>
        <begin position="1"/>
        <end position="39"/>
    </location>
</feature>
<dbReference type="GO" id="GO:0005829">
    <property type="term" value="C:cytosol"/>
    <property type="evidence" value="ECO:0007669"/>
    <property type="project" value="TreeGrafter"/>
</dbReference>
<feature type="compositionally biased region" description="Polar residues" evidence="1">
    <location>
        <begin position="1"/>
        <end position="21"/>
    </location>
</feature>
<dbReference type="Pfam" id="PF23936">
    <property type="entry name" value="HB_ELP1"/>
    <property type="match status" value="1"/>
</dbReference>
<evidence type="ECO:0000256" key="1">
    <source>
        <dbReference type="SAM" id="MobiDB-lite"/>
    </source>
</evidence>
<protein>
    <recommendedName>
        <fullName evidence="2">ELP1 three-helical bundle domain-containing protein</fullName>
    </recommendedName>
</protein>
<dbReference type="EMBL" id="KN589314">
    <property type="protein sequence ID" value="KHJ81477.1"/>
    <property type="molecule type" value="Genomic_DNA"/>
</dbReference>
<evidence type="ECO:0000259" key="2">
    <source>
        <dbReference type="Pfam" id="PF23936"/>
    </source>
</evidence>
<proteinExistence type="predicted"/>
<dbReference type="GO" id="GO:0002926">
    <property type="term" value="P:tRNA wobble base 5-methoxycarbonylmethyl-2-thiouridinylation"/>
    <property type="evidence" value="ECO:0007669"/>
    <property type="project" value="TreeGrafter"/>
</dbReference>
<organism evidence="3 4">
    <name type="scientific">Oesophagostomum dentatum</name>
    <name type="common">Nodular worm</name>
    <dbReference type="NCBI Taxonomy" id="61180"/>
    <lineage>
        <taxon>Eukaryota</taxon>
        <taxon>Metazoa</taxon>
        <taxon>Ecdysozoa</taxon>
        <taxon>Nematoda</taxon>
        <taxon>Chromadorea</taxon>
        <taxon>Rhabditida</taxon>
        <taxon>Rhabditina</taxon>
        <taxon>Rhabditomorpha</taxon>
        <taxon>Strongyloidea</taxon>
        <taxon>Strongylidae</taxon>
        <taxon>Oesophagostomum</taxon>
    </lineage>
</organism>
<accession>A0A0B1SD60</accession>
<name>A0A0B1SD60_OESDE</name>
<dbReference type="Proteomes" id="UP000053660">
    <property type="component" value="Unassembled WGS sequence"/>
</dbReference>
<dbReference type="GO" id="GO:0033588">
    <property type="term" value="C:elongator holoenzyme complex"/>
    <property type="evidence" value="ECO:0007669"/>
    <property type="project" value="InterPro"/>
</dbReference>
<dbReference type="InterPro" id="IPR056169">
    <property type="entry name" value="HB_ELP1"/>
</dbReference>
<feature type="compositionally biased region" description="Basic and acidic residues" evidence="1">
    <location>
        <begin position="30"/>
        <end position="39"/>
    </location>
</feature>
<dbReference type="AlphaFoldDB" id="A0A0B1SD60"/>
<evidence type="ECO:0000313" key="4">
    <source>
        <dbReference type="Proteomes" id="UP000053660"/>
    </source>
</evidence>
<dbReference type="PANTHER" id="PTHR12747">
    <property type="entry name" value="ELONGATOR COMPLEX PROTEIN 1"/>
    <property type="match status" value="1"/>
</dbReference>
<evidence type="ECO:0000313" key="3">
    <source>
        <dbReference type="EMBL" id="KHJ81477.1"/>
    </source>
</evidence>
<dbReference type="GO" id="GO:0000049">
    <property type="term" value="F:tRNA binding"/>
    <property type="evidence" value="ECO:0007669"/>
    <property type="project" value="TreeGrafter"/>
</dbReference>
<sequence length="127" mass="14207">MSVTSRRTTKSGMSRASTTATVRKRKQIDRKKQSLKEGGEYEDSALLLASASYYKWINELIAELVQLLPALVSIDEWEVASSVQSSVEHAISEAASRRHHIWPQKLHPRDLPGPLYALVGFPFLSSI</sequence>
<dbReference type="InterPro" id="IPR006849">
    <property type="entry name" value="Elp1"/>
</dbReference>
<dbReference type="PANTHER" id="PTHR12747:SF0">
    <property type="entry name" value="ELONGATOR COMPLEX PROTEIN 1"/>
    <property type="match status" value="1"/>
</dbReference>